<sequence>MTGRGGAAGLLPGFLTQVRERPDAPALVWHGEETSYRELYESAGRERERLALLGLPAGEPVGILAEKSPDALALVLGCLLAHRPFLLPSPHLGEQLLTQLFAQAGCRHVLAPGGEPRSVPVPARSAAYPVPPRTAFMLTTSGSTGLPKTVPLDEGAVDRFVAWAGPAFAVAPGTTVLNYAPLNFDLCFLDVWTTLAHGGRVVLVDPDKAVDGRHLLDLLLRHDVEIVQAVPMFYRLVLDAARRAGVLLPSVRRAAFTGDVLPERTLAELRDVLPAARLTNIYGCTETNDSFTYDVDTTATVFGPLPIGTPLPGVSVLVLDADGQEVTGPGAGELHVRTPFQTAGYLDPARSRDRFTGHPLGHDDGTWFRTGDLVRRDADGLLYLTGRSDFQVKVRGVAVNTAEIEQVLLSHPAVLEAGVAAQPDPLTGKRLVAGVRRAPGSGLNSLLLKEHCARALPRAAVPGVLRITDEPLPKTATGKVDRTALDRLRGPSPAPDHSRRLTTVEGRTS</sequence>
<dbReference type="Gene3D" id="3.30.300.30">
    <property type="match status" value="1"/>
</dbReference>
<dbReference type="Gene3D" id="3.40.50.12780">
    <property type="entry name" value="N-terminal domain of ligase-like"/>
    <property type="match status" value="1"/>
</dbReference>
<reference evidence="4" key="1">
    <citation type="journal article" date="2022" name="Front. Microbiol.">
        <title>Mirubactin C rescues the lethal effect of cell wall biosynthesis mutations in Bacillus subtilis.</title>
        <authorList>
            <person name="Kepplinger B."/>
            <person name="Wen X."/>
            <person name="Tyler A.R."/>
            <person name="Kim B.Y."/>
            <person name="Brown J."/>
            <person name="Banks P."/>
            <person name="Dashti Y."/>
            <person name="Mackenzie E.S."/>
            <person name="Wills C."/>
            <person name="Kawai Y."/>
            <person name="Waldron K.J."/>
            <person name="Allenby N.E.E."/>
            <person name="Wu L.J."/>
            <person name="Hall M.J."/>
            <person name="Errington J."/>
        </authorList>
    </citation>
    <scope>NUCLEOTIDE SEQUENCE</scope>
    <source>
        <strain evidence="4">MDA8-470</strain>
    </source>
</reference>
<dbReference type="InterPro" id="IPR045851">
    <property type="entry name" value="AMP-bd_C_sf"/>
</dbReference>
<feature type="domain" description="AMP-dependent synthetase/ligase" evidence="2">
    <location>
        <begin position="129"/>
        <end position="346"/>
    </location>
</feature>
<evidence type="ECO:0000259" key="3">
    <source>
        <dbReference type="Pfam" id="PF13193"/>
    </source>
</evidence>
<evidence type="ECO:0000256" key="1">
    <source>
        <dbReference type="SAM" id="MobiDB-lite"/>
    </source>
</evidence>
<feature type="compositionally biased region" description="Basic and acidic residues" evidence="1">
    <location>
        <begin position="479"/>
        <end position="489"/>
    </location>
</feature>
<organism evidence="4 5">
    <name type="scientific">Streptomyces drozdowiczii</name>
    <dbReference type="NCBI Taxonomy" id="202862"/>
    <lineage>
        <taxon>Bacteria</taxon>
        <taxon>Bacillati</taxon>
        <taxon>Actinomycetota</taxon>
        <taxon>Actinomycetes</taxon>
        <taxon>Kitasatosporales</taxon>
        <taxon>Streptomycetaceae</taxon>
        <taxon>Streptomyces</taxon>
    </lineage>
</organism>
<feature type="domain" description="AMP-binding enzyme C-terminal" evidence="3">
    <location>
        <begin position="403"/>
        <end position="479"/>
    </location>
</feature>
<feature type="domain" description="AMP-dependent synthetase/ligase" evidence="2">
    <location>
        <begin position="16"/>
        <end position="111"/>
    </location>
</feature>
<proteinExistence type="predicted"/>
<dbReference type="SUPFAM" id="SSF56801">
    <property type="entry name" value="Acetyl-CoA synthetase-like"/>
    <property type="match status" value="1"/>
</dbReference>
<dbReference type="InterPro" id="IPR020845">
    <property type="entry name" value="AMP-binding_CS"/>
</dbReference>
<dbReference type="EMBL" id="CP098740">
    <property type="protein sequence ID" value="UZK58147.1"/>
    <property type="molecule type" value="Genomic_DNA"/>
</dbReference>
<dbReference type="PROSITE" id="PS00455">
    <property type="entry name" value="AMP_BINDING"/>
    <property type="match status" value="1"/>
</dbReference>
<keyword evidence="5" id="KW-1185">Reference proteome</keyword>
<name>A0ABY6Q0K6_9ACTN</name>
<evidence type="ECO:0000313" key="4">
    <source>
        <dbReference type="EMBL" id="UZK58147.1"/>
    </source>
</evidence>
<feature type="region of interest" description="Disordered" evidence="1">
    <location>
        <begin position="475"/>
        <end position="509"/>
    </location>
</feature>
<dbReference type="Pfam" id="PF00501">
    <property type="entry name" value="AMP-binding"/>
    <property type="match status" value="2"/>
</dbReference>
<accession>A0ABY6Q0K6</accession>
<dbReference type="Proteomes" id="UP001164963">
    <property type="component" value="Chromosome"/>
</dbReference>
<dbReference type="InterPro" id="IPR042099">
    <property type="entry name" value="ANL_N_sf"/>
</dbReference>
<gene>
    <name evidence="4" type="ORF">NEH16_32330</name>
</gene>
<dbReference type="PANTHER" id="PTHR45527:SF1">
    <property type="entry name" value="FATTY ACID SYNTHASE"/>
    <property type="match status" value="1"/>
</dbReference>
<dbReference type="RefSeq" id="WP_265546698.1">
    <property type="nucleotide sequence ID" value="NZ_CP098740.1"/>
</dbReference>
<dbReference type="Pfam" id="PF13193">
    <property type="entry name" value="AMP-binding_C"/>
    <property type="match status" value="1"/>
</dbReference>
<evidence type="ECO:0000313" key="5">
    <source>
        <dbReference type="Proteomes" id="UP001164963"/>
    </source>
</evidence>
<dbReference type="InterPro" id="IPR000873">
    <property type="entry name" value="AMP-dep_synth/lig_dom"/>
</dbReference>
<dbReference type="PANTHER" id="PTHR45527">
    <property type="entry name" value="NONRIBOSOMAL PEPTIDE SYNTHETASE"/>
    <property type="match status" value="1"/>
</dbReference>
<dbReference type="InterPro" id="IPR025110">
    <property type="entry name" value="AMP-bd_C"/>
</dbReference>
<protein>
    <submittedName>
        <fullName evidence="4">AMP-binding protein</fullName>
    </submittedName>
</protein>
<evidence type="ECO:0000259" key="2">
    <source>
        <dbReference type="Pfam" id="PF00501"/>
    </source>
</evidence>